<keyword evidence="7 9" id="KW-0472">Membrane</keyword>
<keyword evidence="8" id="KW-0131">Cell cycle</keyword>
<dbReference type="InterPro" id="IPR013685">
    <property type="entry name" value="POTRA_FtsQ_type"/>
</dbReference>
<dbReference type="Pfam" id="PF08478">
    <property type="entry name" value="POTRA_1"/>
    <property type="match status" value="1"/>
</dbReference>
<dbReference type="EMBL" id="QOQD01000007">
    <property type="protein sequence ID" value="RCL73370.1"/>
    <property type="molecule type" value="Genomic_DNA"/>
</dbReference>
<proteinExistence type="predicted"/>
<dbReference type="GO" id="GO:0016020">
    <property type="term" value="C:membrane"/>
    <property type="evidence" value="ECO:0007669"/>
    <property type="project" value="UniProtKB-SubCell"/>
</dbReference>
<protein>
    <recommendedName>
        <fullName evidence="10">POTRA domain-containing protein</fullName>
    </recommendedName>
</protein>
<dbReference type="InterPro" id="IPR034746">
    <property type="entry name" value="POTRA"/>
</dbReference>
<organism evidence="11 12">
    <name type="scientific">PS1 clade bacterium</name>
    <dbReference type="NCBI Taxonomy" id="2175152"/>
    <lineage>
        <taxon>Bacteria</taxon>
        <taxon>Pseudomonadati</taxon>
        <taxon>Pseudomonadota</taxon>
        <taxon>Alphaproteobacteria</taxon>
        <taxon>PS1 clade</taxon>
    </lineage>
</organism>
<evidence type="ECO:0000313" key="12">
    <source>
        <dbReference type="Proteomes" id="UP000253570"/>
    </source>
</evidence>
<evidence type="ECO:0000313" key="11">
    <source>
        <dbReference type="EMBL" id="RCL73370.1"/>
    </source>
</evidence>
<reference evidence="11 12" key="1">
    <citation type="journal article" date="2018" name="Microbiome">
        <title>Fine metagenomic profile of the Mediterranean stratified and mixed water columns revealed by assembly and recruitment.</title>
        <authorList>
            <person name="Haro-Moreno J.M."/>
            <person name="Lopez-Perez M."/>
            <person name="De La Torre J.R."/>
            <person name="Picazo A."/>
            <person name="Camacho A."/>
            <person name="Rodriguez-Valera F."/>
        </authorList>
    </citation>
    <scope>NUCLEOTIDE SEQUENCE [LARGE SCALE GENOMIC DNA]</scope>
    <source>
        <strain evidence="11">MED-G57</strain>
    </source>
</reference>
<evidence type="ECO:0000256" key="6">
    <source>
        <dbReference type="ARBA" id="ARBA00022989"/>
    </source>
</evidence>
<keyword evidence="4" id="KW-0132">Cell division</keyword>
<dbReference type="InterPro" id="IPR026579">
    <property type="entry name" value="FtsQ"/>
</dbReference>
<feature type="transmembrane region" description="Helical" evidence="9">
    <location>
        <begin position="18"/>
        <end position="37"/>
    </location>
</feature>
<dbReference type="PROSITE" id="PS51779">
    <property type="entry name" value="POTRA"/>
    <property type="match status" value="1"/>
</dbReference>
<keyword evidence="5 9" id="KW-0812">Transmembrane</keyword>
<keyword evidence="6 9" id="KW-1133">Transmembrane helix</keyword>
<evidence type="ECO:0000256" key="2">
    <source>
        <dbReference type="ARBA" id="ARBA00022475"/>
    </source>
</evidence>
<evidence type="ECO:0000256" key="5">
    <source>
        <dbReference type="ARBA" id="ARBA00022692"/>
    </source>
</evidence>
<dbReference type="AlphaFoldDB" id="A0A368DNG7"/>
<evidence type="ECO:0000256" key="8">
    <source>
        <dbReference type="ARBA" id="ARBA00023306"/>
    </source>
</evidence>
<comment type="caution">
    <text evidence="11">The sequence shown here is derived from an EMBL/GenBank/DDBJ whole genome shotgun (WGS) entry which is preliminary data.</text>
</comment>
<evidence type="ECO:0000256" key="1">
    <source>
        <dbReference type="ARBA" id="ARBA00004370"/>
    </source>
</evidence>
<name>A0A368DNG7_9PROT</name>
<gene>
    <name evidence="11" type="ORF">DBW71_03725</name>
</gene>
<evidence type="ECO:0000256" key="7">
    <source>
        <dbReference type="ARBA" id="ARBA00023136"/>
    </source>
</evidence>
<evidence type="ECO:0000256" key="3">
    <source>
        <dbReference type="ARBA" id="ARBA00022519"/>
    </source>
</evidence>
<dbReference type="Pfam" id="PF03799">
    <property type="entry name" value="FtsQ_DivIB_C"/>
    <property type="match status" value="1"/>
</dbReference>
<dbReference type="PANTHER" id="PTHR35851:SF1">
    <property type="entry name" value="CELL DIVISION PROTEIN FTSQ"/>
    <property type="match status" value="1"/>
</dbReference>
<keyword evidence="2" id="KW-1003">Cell membrane</keyword>
<dbReference type="Gene3D" id="3.10.20.310">
    <property type="entry name" value="membrane protein fhac"/>
    <property type="match status" value="1"/>
</dbReference>
<evidence type="ECO:0000259" key="10">
    <source>
        <dbReference type="PROSITE" id="PS51779"/>
    </source>
</evidence>
<dbReference type="GO" id="GO:0090529">
    <property type="term" value="P:cell septum assembly"/>
    <property type="evidence" value="ECO:0007669"/>
    <property type="project" value="InterPro"/>
</dbReference>
<dbReference type="PANTHER" id="PTHR35851">
    <property type="entry name" value="CELL DIVISION PROTEIN FTSQ"/>
    <property type="match status" value="1"/>
</dbReference>
<evidence type="ECO:0000256" key="9">
    <source>
        <dbReference type="SAM" id="Phobius"/>
    </source>
</evidence>
<keyword evidence="3" id="KW-0997">Cell inner membrane</keyword>
<dbReference type="InterPro" id="IPR005548">
    <property type="entry name" value="Cell_div_FtsQ/DivIB_C"/>
</dbReference>
<comment type="subcellular location">
    <subcellularLocation>
        <location evidence="1">Membrane</location>
    </subcellularLocation>
</comment>
<dbReference type="Proteomes" id="UP000253570">
    <property type="component" value="Unassembled WGS sequence"/>
</dbReference>
<feature type="domain" description="POTRA" evidence="10">
    <location>
        <begin position="55"/>
        <end position="123"/>
    </location>
</feature>
<sequence length="258" mass="30047">MIKEKIFRKVSNKYLKRIFYTTILVFAFMLLFFQVNIHSTKLASSSFKFLSKLDLNIQEVKIEGTKNTAGSDIVSALNLSKDTPLVKFNLQDANNRIIRLDWVKDVEIKKLYPSTLKIKIYEYEPIAIWIYDGNKFLIDQDGQIIKGLDPNKFKNLKFVAGYNALDYIPSIIKSLGEYPGFEDRVKSILRVGDRRWTVRLFNGLEIYFPEVGMSKAIEILQNLDNETQLLSRYIDVIDMRLPNRMDIMPSIDIKRKSI</sequence>
<accession>A0A368DNG7</accession>
<evidence type="ECO:0000256" key="4">
    <source>
        <dbReference type="ARBA" id="ARBA00022618"/>
    </source>
</evidence>